<evidence type="ECO:0000256" key="1">
    <source>
        <dbReference type="ARBA" id="ARBA00006056"/>
    </source>
</evidence>
<dbReference type="RefSeq" id="WP_126332500.1">
    <property type="nucleotide sequence ID" value="NZ_AP022604.1"/>
</dbReference>
<dbReference type="SUPFAM" id="SSF89733">
    <property type="entry name" value="L-sulfolactate dehydrogenase-like"/>
    <property type="match status" value="1"/>
</dbReference>
<gene>
    <name evidence="3" type="primary">allD</name>
    <name evidence="3" type="ORF">NCTC10485_00749</name>
</gene>
<dbReference type="Pfam" id="PF02615">
    <property type="entry name" value="Ldh_2"/>
    <property type="match status" value="1"/>
</dbReference>
<dbReference type="EMBL" id="LR134355">
    <property type="protein sequence ID" value="VEG45750.1"/>
    <property type="molecule type" value="Genomic_DNA"/>
</dbReference>
<dbReference type="AlphaFoldDB" id="A0A3S4TIY1"/>
<evidence type="ECO:0000313" key="3">
    <source>
        <dbReference type="EMBL" id="VEG45750.1"/>
    </source>
</evidence>
<dbReference type="OrthoDB" id="924592at2"/>
<dbReference type="InterPro" id="IPR003767">
    <property type="entry name" value="Malate/L-lactate_DH-like"/>
</dbReference>
<sequence length="351" mass="36337">MTRYAAATLSDFAAAALGAVGVPADHARTTARRMVEADLRGRTGHGLIRLSGYVRRIRAGGINATPVISIRHETAVSAIVDGDNGLGQVVMTRATDLAITKAADAGLAWIGTVRSNHAGAAGLYAQRAADAGFVAMYLAVANANGMPPWGGTNPLLGTNPLAIAIPAQPHPFVLDIATSAASHGTIKVAAQQGAALPVGWLIDSAGRPITDPARIDEGFLVPMGGYKGAGLTIAIGLLAGVMNGAAFGADVVDHRRDAGTPTNTGQSILVLRPDLFRPRDEVIADLSGQLEALRNSGAVDGDRVRLPGDASTRTRAENQVRGIELPGSLEDDLDRLSRELGVESHRRGENP</sequence>
<protein>
    <submittedName>
        <fullName evidence="3">Ureidoglycolate dehydrogenase</fullName>
        <ecNumber evidence="3">1.1.1.154</ecNumber>
    </submittedName>
</protein>
<evidence type="ECO:0000256" key="2">
    <source>
        <dbReference type="ARBA" id="ARBA00023002"/>
    </source>
</evidence>
<dbReference type="InterPro" id="IPR036111">
    <property type="entry name" value="Mal/L-sulfo/L-lacto_DH-like_sf"/>
</dbReference>
<comment type="similarity">
    <text evidence="1">Belongs to the LDH2/MDH2 oxidoreductase family.</text>
</comment>
<dbReference type="InterPro" id="IPR043144">
    <property type="entry name" value="Mal/L-sulf/L-lact_DH-like_ah"/>
</dbReference>
<organism evidence="3 4">
    <name type="scientific">Mycolicibacterium chitae</name>
    <name type="common">Mycobacterium chitae</name>
    <dbReference type="NCBI Taxonomy" id="1792"/>
    <lineage>
        <taxon>Bacteria</taxon>
        <taxon>Bacillati</taxon>
        <taxon>Actinomycetota</taxon>
        <taxon>Actinomycetes</taxon>
        <taxon>Mycobacteriales</taxon>
        <taxon>Mycobacteriaceae</taxon>
        <taxon>Mycolicibacterium</taxon>
    </lineage>
</organism>
<dbReference type="PANTHER" id="PTHR11091:SF0">
    <property type="entry name" value="MALATE DEHYDROGENASE"/>
    <property type="match status" value="1"/>
</dbReference>
<accession>A0A3S4TIY1</accession>
<keyword evidence="2 3" id="KW-0560">Oxidoreductase</keyword>
<reference evidence="3 4" key="1">
    <citation type="submission" date="2018-12" db="EMBL/GenBank/DDBJ databases">
        <authorList>
            <consortium name="Pathogen Informatics"/>
        </authorList>
    </citation>
    <scope>NUCLEOTIDE SEQUENCE [LARGE SCALE GENOMIC DNA]</scope>
    <source>
        <strain evidence="3 4">NCTC10485</strain>
    </source>
</reference>
<dbReference type="PANTHER" id="PTHR11091">
    <property type="entry name" value="OXIDOREDUCTASE-RELATED"/>
    <property type="match status" value="1"/>
</dbReference>
<keyword evidence="4" id="KW-1185">Reference proteome</keyword>
<dbReference type="Proteomes" id="UP000282551">
    <property type="component" value="Chromosome"/>
</dbReference>
<dbReference type="InterPro" id="IPR043143">
    <property type="entry name" value="Mal/L-sulf/L-lact_DH-like_NADP"/>
</dbReference>
<dbReference type="Gene3D" id="1.10.1530.10">
    <property type="match status" value="1"/>
</dbReference>
<evidence type="ECO:0000313" key="4">
    <source>
        <dbReference type="Proteomes" id="UP000282551"/>
    </source>
</evidence>
<name>A0A3S4TIY1_MYCCI</name>
<dbReference type="EC" id="1.1.1.154" evidence="3"/>
<dbReference type="Gene3D" id="3.30.1370.60">
    <property type="entry name" value="Hypothetical oxidoreductase yiak, domain 2"/>
    <property type="match status" value="1"/>
</dbReference>
<dbReference type="GO" id="GO:0009040">
    <property type="term" value="F:ureidoglycolate dehydrogenase activity"/>
    <property type="evidence" value="ECO:0007669"/>
    <property type="project" value="UniProtKB-EC"/>
</dbReference>
<proteinExistence type="inferred from homology"/>